<comment type="caution">
    <text evidence="2">The sequence shown here is derived from an EMBL/GenBank/DDBJ whole genome shotgun (WGS) entry which is preliminary data.</text>
</comment>
<dbReference type="RefSeq" id="WP_267221461.1">
    <property type="nucleotide sequence ID" value="NZ_JAPCWC010000010.1"/>
</dbReference>
<feature type="compositionally biased region" description="Low complexity" evidence="1">
    <location>
        <begin position="212"/>
        <end position="236"/>
    </location>
</feature>
<feature type="region of interest" description="Disordered" evidence="1">
    <location>
        <begin position="210"/>
        <end position="236"/>
    </location>
</feature>
<dbReference type="InterPro" id="IPR009078">
    <property type="entry name" value="Ferritin-like_SF"/>
</dbReference>
<proteinExistence type="predicted"/>
<dbReference type="CDD" id="cd00657">
    <property type="entry name" value="Ferritin_like"/>
    <property type="match status" value="1"/>
</dbReference>
<accession>A0ABV6S741</accession>
<protein>
    <submittedName>
        <fullName evidence="2">Ferritin-like domain-containing protein</fullName>
    </submittedName>
</protein>
<dbReference type="SUPFAM" id="SSF47240">
    <property type="entry name" value="Ferritin-like"/>
    <property type="match status" value="1"/>
</dbReference>
<reference evidence="2 3" key="1">
    <citation type="submission" date="2024-09" db="EMBL/GenBank/DDBJ databases">
        <authorList>
            <person name="Sun Q."/>
            <person name="Mori K."/>
        </authorList>
    </citation>
    <scope>NUCLEOTIDE SEQUENCE [LARGE SCALE GENOMIC DNA]</scope>
    <source>
        <strain evidence="2 3">CICC 11035S</strain>
    </source>
</reference>
<organism evidence="2 3">
    <name type="scientific">Novosphingobium clariflavum</name>
    <dbReference type="NCBI Taxonomy" id="2029884"/>
    <lineage>
        <taxon>Bacteria</taxon>
        <taxon>Pseudomonadati</taxon>
        <taxon>Pseudomonadota</taxon>
        <taxon>Alphaproteobacteria</taxon>
        <taxon>Sphingomonadales</taxon>
        <taxon>Sphingomonadaceae</taxon>
        <taxon>Novosphingobium</taxon>
    </lineage>
</organism>
<evidence type="ECO:0000313" key="3">
    <source>
        <dbReference type="Proteomes" id="UP001589858"/>
    </source>
</evidence>
<name>A0ABV6S741_9SPHN</name>
<gene>
    <name evidence="2" type="ORF">ACFFF8_10555</name>
</gene>
<sequence>MMSGIRQRYLDVLGSIYLYNEHRGYTAIDRVLQAVRARSPDDLDLIRAIEQHRRDERKHYVMFRRWFELRGVMPLALDRRFGHIDRFVELVFGRTIDRLDTQAVIDRDDLFERLCRVISLTEQRGYRQVEALLANRFVRSDPVLMRIFRVIRQDEPSHWAPYEGWLARRRARPYRRRERWTDTFIHSELLFLKLPVLFLNPFKRRRTDWPDAADAQSATGSAAPAGPIAPGTAMER</sequence>
<keyword evidence="3" id="KW-1185">Reference proteome</keyword>
<dbReference type="Proteomes" id="UP001589858">
    <property type="component" value="Unassembled WGS sequence"/>
</dbReference>
<evidence type="ECO:0000256" key="1">
    <source>
        <dbReference type="SAM" id="MobiDB-lite"/>
    </source>
</evidence>
<evidence type="ECO:0000313" key="2">
    <source>
        <dbReference type="EMBL" id="MFC0685037.1"/>
    </source>
</evidence>
<dbReference type="EMBL" id="JBHLTM010000036">
    <property type="protein sequence ID" value="MFC0685037.1"/>
    <property type="molecule type" value="Genomic_DNA"/>
</dbReference>